<evidence type="ECO:0000313" key="1">
    <source>
        <dbReference type="EMBL" id="KAK9718461.1"/>
    </source>
</evidence>
<comment type="caution">
    <text evidence="1">The sequence shown here is derived from an EMBL/GenBank/DDBJ whole genome shotgun (WGS) entry which is preliminary data.</text>
</comment>
<sequence length="322" mass="36214">MTSKSDNPYETDVQVSQYCDFHYGPPTPIREVEPFPVVIARICEAVVRNSQFWDKQANAPKNGPLRSFDLGCAVGRSTLELAKTFDQVVGADYSNRFVETGAEVAKNKKVKFSALLEGSIFSHHEVILGQGNVPLTGADGQSLIKDIFGGIPATEAMDSKAVEKLTERITFMQQDACNLTTEPELYNFHCVLAANLIDRLYEPQLFLNSIHERIVPGGFLVLLSPYTWLPEYTPIEHWVGGKSSNGEVTMTKDGLKQVLSKNFELVEITPINPDFEDLNTPTSVEPKDKKTITSFHVPFVIRETHRKYQHSFSECTIWRRLE</sequence>
<organism evidence="1 2">
    <name type="scientific">Basidiobolus ranarum</name>
    <dbReference type="NCBI Taxonomy" id="34480"/>
    <lineage>
        <taxon>Eukaryota</taxon>
        <taxon>Fungi</taxon>
        <taxon>Fungi incertae sedis</taxon>
        <taxon>Zoopagomycota</taxon>
        <taxon>Entomophthoromycotina</taxon>
        <taxon>Basidiobolomycetes</taxon>
        <taxon>Basidiobolales</taxon>
        <taxon>Basidiobolaceae</taxon>
        <taxon>Basidiobolus</taxon>
    </lineage>
</organism>
<reference evidence="1 2" key="1">
    <citation type="submission" date="2023-04" db="EMBL/GenBank/DDBJ databases">
        <title>Genome of Basidiobolus ranarum AG-B5.</title>
        <authorList>
            <person name="Stajich J.E."/>
            <person name="Carter-House D."/>
            <person name="Gryganskyi A."/>
        </authorList>
    </citation>
    <scope>NUCLEOTIDE SEQUENCE [LARGE SCALE GENOMIC DNA]</scope>
    <source>
        <strain evidence="1 2">AG-B5</strain>
    </source>
</reference>
<keyword evidence="2" id="KW-1185">Reference proteome</keyword>
<dbReference type="Gene3D" id="3.40.50.150">
    <property type="entry name" value="Vaccinia Virus protein VP39"/>
    <property type="match status" value="2"/>
</dbReference>
<accession>A0ABR2W3K2</accession>
<gene>
    <name evidence="1" type="ORF">K7432_005501</name>
</gene>
<proteinExistence type="predicted"/>
<name>A0ABR2W3K2_9FUNG</name>
<dbReference type="InterPro" id="IPR029063">
    <property type="entry name" value="SAM-dependent_MTases_sf"/>
</dbReference>
<dbReference type="SUPFAM" id="SSF53335">
    <property type="entry name" value="S-adenosyl-L-methionine-dependent methyltransferases"/>
    <property type="match status" value="1"/>
</dbReference>
<dbReference type="PANTHER" id="PTHR45445:SF2">
    <property type="entry name" value="METHYLTRANSFERASE TYPE 11 DOMAIN-CONTAINING PROTEIN"/>
    <property type="match status" value="1"/>
</dbReference>
<evidence type="ECO:0000313" key="2">
    <source>
        <dbReference type="Proteomes" id="UP001479436"/>
    </source>
</evidence>
<protein>
    <submittedName>
        <fullName evidence="1">Uncharacterized protein</fullName>
    </submittedName>
</protein>
<dbReference type="EMBL" id="JASJQH010007094">
    <property type="protein sequence ID" value="KAK9718461.1"/>
    <property type="molecule type" value="Genomic_DNA"/>
</dbReference>
<dbReference type="Proteomes" id="UP001479436">
    <property type="component" value="Unassembled WGS sequence"/>
</dbReference>
<dbReference type="CDD" id="cd02440">
    <property type="entry name" value="AdoMet_MTases"/>
    <property type="match status" value="1"/>
</dbReference>
<dbReference type="PANTHER" id="PTHR45445">
    <property type="match status" value="1"/>
</dbReference>